<proteinExistence type="predicted"/>
<evidence type="ECO:0000313" key="3">
    <source>
        <dbReference type="EMBL" id="KAF4964808.1"/>
    </source>
</evidence>
<dbReference type="Proteomes" id="UP000622797">
    <property type="component" value="Unassembled WGS sequence"/>
</dbReference>
<keyword evidence="2" id="KW-0812">Transmembrane</keyword>
<name>A0A8H4TVL5_9HYPO</name>
<gene>
    <name evidence="3" type="ORF">FSARC_7300</name>
</gene>
<comment type="caution">
    <text evidence="3">The sequence shown here is derived from an EMBL/GenBank/DDBJ whole genome shotgun (WGS) entry which is preliminary data.</text>
</comment>
<reference evidence="3" key="2">
    <citation type="submission" date="2020-05" db="EMBL/GenBank/DDBJ databases">
        <authorList>
            <person name="Kim H.-S."/>
            <person name="Proctor R.H."/>
            <person name="Brown D.W."/>
        </authorList>
    </citation>
    <scope>NUCLEOTIDE SEQUENCE</scope>
    <source>
        <strain evidence="3">NRRL 20472</strain>
    </source>
</reference>
<dbReference type="Gene3D" id="1.20.58.340">
    <property type="entry name" value="Magnesium transport protein CorA, transmembrane region"/>
    <property type="match status" value="1"/>
</dbReference>
<accession>A0A8H4TVL5</accession>
<evidence type="ECO:0000313" key="4">
    <source>
        <dbReference type="Proteomes" id="UP000622797"/>
    </source>
</evidence>
<evidence type="ECO:0000256" key="1">
    <source>
        <dbReference type="SAM" id="MobiDB-lite"/>
    </source>
</evidence>
<reference evidence="3" key="1">
    <citation type="journal article" date="2020" name="BMC Genomics">
        <title>Correction to: Identification and distribution of gene clusters required for synthesis of sphingolipid metabolism inhibitors in diverse species of the filamentous fungus Fusarium.</title>
        <authorList>
            <person name="Kim H.S."/>
            <person name="Lohmar J.M."/>
            <person name="Busman M."/>
            <person name="Brown D.W."/>
            <person name="Naumann T.A."/>
            <person name="Divon H.H."/>
            <person name="Lysoe E."/>
            <person name="Uhlig S."/>
            <person name="Proctor R.H."/>
        </authorList>
    </citation>
    <scope>NUCLEOTIDE SEQUENCE</scope>
    <source>
        <strain evidence="3">NRRL 20472</strain>
    </source>
</reference>
<keyword evidence="2" id="KW-1133">Transmembrane helix</keyword>
<feature type="region of interest" description="Disordered" evidence="1">
    <location>
        <begin position="261"/>
        <end position="287"/>
    </location>
</feature>
<protein>
    <submittedName>
        <fullName evidence="3">Uncharacterized protein</fullName>
    </submittedName>
</protein>
<feature type="compositionally biased region" description="Polar residues" evidence="1">
    <location>
        <begin position="272"/>
        <end position="284"/>
    </location>
</feature>
<dbReference type="AlphaFoldDB" id="A0A8H4TVL5"/>
<evidence type="ECO:0000256" key="2">
    <source>
        <dbReference type="SAM" id="Phobius"/>
    </source>
</evidence>
<dbReference type="EMBL" id="JABEXW010000388">
    <property type="protein sequence ID" value="KAF4964808.1"/>
    <property type="molecule type" value="Genomic_DNA"/>
</dbReference>
<feature type="transmembrane region" description="Helical" evidence="2">
    <location>
        <begin position="419"/>
        <end position="441"/>
    </location>
</feature>
<organism evidence="3 4">
    <name type="scientific">Fusarium sarcochroum</name>
    <dbReference type="NCBI Taxonomy" id="1208366"/>
    <lineage>
        <taxon>Eukaryota</taxon>
        <taxon>Fungi</taxon>
        <taxon>Dikarya</taxon>
        <taxon>Ascomycota</taxon>
        <taxon>Pezizomycotina</taxon>
        <taxon>Sordariomycetes</taxon>
        <taxon>Hypocreomycetidae</taxon>
        <taxon>Hypocreales</taxon>
        <taxon>Nectriaceae</taxon>
        <taxon>Fusarium</taxon>
        <taxon>Fusarium lateritium species complex</taxon>
    </lineage>
</organism>
<keyword evidence="2" id="KW-0472">Membrane</keyword>
<keyword evidence="4" id="KW-1185">Reference proteome</keyword>
<dbReference type="OrthoDB" id="3561681at2759"/>
<sequence length="498" mass="57371">MSWLSRNSELQGDDWRCLEFDPAPNEAFTISRRIQSSSTTDNFALCHDALLRASLTSAKHTILSHDADLEQWLNDADRTGQYDLAYSSINLLLARRRSELVELPFTEEEFATCQMYNCRTAASWEGDMAMSVTFFPETLTTNVVWYGCNLLRRNIQGQMLTDAEVITTRLSNFDGRVFHPMLLPILFADYERERQVTLVKQGLTEFVNRINDLTHQEARIQENGKIEVSYGLEGEKADHHRIRSRRKELIASIHEMRRSVKLKPGSYGHNAPKTSPSENASRPQDPQEHPVLLWQEISFLRIGLHNWQTQLRKMLEHVNELDSTNFGMRKKAKNDEWEARVTAFQEVGSCVRERLQVLIDEYDEFIRQCNHIMEGLTLATQLEQNNIGQRDARTNQEISRVNLVVAKMARHDGSLMKSIAILGMVFLPATFVSTFFSMGFFEWTKDDGKDGKGHEVLSSWFWVYVVVAVGLTILTIAIFYICALRKPRTQDDEDYKMA</sequence>
<feature type="transmembrane region" description="Helical" evidence="2">
    <location>
        <begin position="461"/>
        <end position="483"/>
    </location>
</feature>